<feature type="domain" description="Pyridoxamine 5'-phosphate oxidase N-terminal" evidence="1">
    <location>
        <begin position="9"/>
        <end position="99"/>
    </location>
</feature>
<evidence type="ECO:0000313" key="2">
    <source>
        <dbReference type="EMBL" id="ARF67125.1"/>
    </source>
</evidence>
<organism evidence="2 3">
    <name type="scientific">Paenibacillus larvae subsp. pulvifaciens</name>
    <dbReference type="NCBI Taxonomy" id="1477"/>
    <lineage>
        <taxon>Bacteria</taxon>
        <taxon>Bacillati</taxon>
        <taxon>Bacillota</taxon>
        <taxon>Bacilli</taxon>
        <taxon>Bacillales</taxon>
        <taxon>Paenibacillaceae</taxon>
        <taxon>Paenibacillus</taxon>
    </lineage>
</organism>
<dbReference type="InterPro" id="IPR012349">
    <property type="entry name" value="Split_barrel_FMN-bd"/>
</dbReference>
<dbReference type="InterPro" id="IPR011576">
    <property type="entry name" value="Pyridox_Oxase_N"/>
</dbReference>
<reference evidence="2 3" key="1">
    <citation type="submission" date="2017-03" db="EMBL/GenBank/DDBJ databases">
        <title>Paenibacillus larvae genome sequencing.</title>
        <authorList>
            <person name="Dingman D.W."/>
        </authorList>
    </citation>
    <scope>NUCLEOTIDE SEQUENCE [LARGE SCALE GENOMIC DNA]</scope>
    <source>
        <strain evidence="2 3">SAG 10367</strain>
    </source>
</reference>
<dbReference type="SUPFAM" id="SSF50475">
    <property type="entry name" value="FMN-binding split barrel"/>
    <property type="match status" value="1"/>
</dbReference>
<dbReference type="Gene3D" id="2.30.110.10">
    <property type="entry name" value="Electron Transport, Fmn-binding Protein, Chain A"/>
    <property type="match status" value="1"/>
</dbReference>
<dbReference type="RefSeq" id="WP_023483706.1">
    <property type="nucleotide sequence ID" value="NZ_CP020557.1"/>
</dbReference>
<evidence type="ECO:0000313" key="3">
    <source>
        <dbReference type="Proteomes" id="UP000192727"/>
    </source>
</evidence>
<dbReference type="EMBL" id="CP020557">
    <property type="protein sequence ID" value="ARF67125.1"/>
    <property type="molecule type" value="Genomic_DNA"/>
</dbReference>
<name>A0A1V0UPC4_9BACL</name>
<protein>
    <recommendedName>
        <fullName evidence="1">Pyridoxamine 5'-phosphate oxidase N-terminal domain-containing protein</fullName>
    </recommendedName>
</protein>
<accession>A0A1V0UPC4</accession>
<dbReference type="AlphaFoldDB" id="A0A1V0UPC4"/>
<proteinExistence type="predicted"/>
<dbReference type="Proteomes" id="UP000192727">
    <property type="component" value="Chromosome"/>
</dbReference>
<sequence>MNKSMTELNEQLTQHLQKENVVFLHTLDHESGAPTSNAISWVHAMSPTLVRFALDGRSRLIDNIKKQDQVTLTVIAGGTVYAIYGKAKMVSESLEDVPFKLAAVDLHVEMVRNVMYYGGRISVEPEYEKTYDKRAAEKLDGQVFSAIKKA</sequence>
<dbReference type="Pfam" id="PF01243">
    <property type="entry name" value="PNPOx_N"/>
    <property type="match status" value="1"/>
</dbReference>
<dbReference type="NCBIfam" id="NF005232">
    <property type="entry name" value="PRK06733.1"/>
    <property type="match status" value="1"/>
</dbReference>
<gene>
    <name evidence="2" type="ORF">B7C51_03845</name>
</gene>
<evidence type="ECO:0000259" key="1">
    <source>
        <dbReference type="Pfam" id="PF01243"/>
    </source>
</evidence>